<reference evidence="2 3" key="1">
    <citation type="submission" date="2019-03" db="EMBL/GenBank/DDBJ databases">
        <title>Genomic Encyclopedia of Type Strains, Phase IV (KMG-IV): sequencing the most valuable type-strain genomes for metagenomic binning, comparative biology and taxonomic classification.</title>
        <authorList>
            <person name="Goeker M."/>
        </authorList>
    </citation>
    <scope>NUCLEOTIDE SEQUENCE [LARGE SCALE GENOMIC DNA]</scope>
    <source>
        <strain evidence="2 3">LX-B</strain>
    </source>
</reference>
<dbReference type="PANTHER" id="PTHR33525:SF4">
    <property type="entry name" value="CYCLIC DI-GMP PHOSPHODIESTERASE CDGJ"/>
    <property type="match status" value="1"/>
</dbReference>
<dbReference type="InterPro" id="IPR013976">
    <property type="entry name" value="HDOD"/>
</dbReference>
<dbReference type="InterPro" id="IPR001633">
    <property type="entry name" value="EAL_dom"/>
</dbReference>
<keyword evidence="3" id="KW-1185">Reference proteome</keyword>
<dbReference type="InterPro" id="IPR052340">
    <property type="entry name" value="RNase_Y/CdgJ"/>
</dbReference>
<dbReference type="SUPFAM" id="SSF141868">
    <property type="entry name" value="EAL domain-like"/>
    <property type="match status" value="1"/>
</dbReference>
<evidence type="ECO:0000259" key="1">
    <source>
        <dbReference type="PROSITE" id="PS51833"/>
    </source>
</evidence>
<feature type="domain" description="HDOD" evidence="1">
    <location>
        <begin position="210"/>
        <end position="397"/>
    </location>
</feature>
<name>A0A4R1R8L2_HYDET</name>
<dbReference type="SMART" id="SM00052">
    <property type="entry name" value="EAL"/>
    <property type="match status" value="1"/>
</dbReference>
<evidence type="ECO:0000313" key="2">
    <source>
        <dbReference type="EMBL" id="TCL62005.1"/>
    </source>
</evidence>
<dbReference type="PROSITE" id="PS51833">
    <property type="entry name" value="HDOD"/>
    <property type="match status" value="1"/>
</dbReference>
<dbReference type="Pfam" id="PF08668">
    <property type="entry name" value="HDOD"/>
    <property type="match status" value="1"/>
</dbReference>
<protein>
    <submittedName>
        <fullName evidence="2">Diguanylate phosphodiesterase</fullName>
    </submittedName>
</protein>
<gene>
    <name evidence="2" type="ORF">EDC14_102934</name>
</gene>
<accession>A0A4R1R8L2</accession>
<organism evidence="2 3">
    <name type="scientific">Hydrogenispora ethanolica</name>
    <dbReference type="NCBI Taxonomy" id="1082276"/>
    <lineage>
        <taxon>Bacteria</taxon>
        <taxon>Bacillati</taxon>
        <taxon>Bacillota</taxon>
        <taxon>Hydrogenispora</taxon>
    </lineage>
</organism>
<dbReference type="SUPFAM" id="SSF109604">
    <property type="entry name" value="HD-domain/PDEase-like"/>
    <property type="match status" value="1"/>
</dbReference>
<dbReference type="EMBL" id="SLUN01000029">
    <property type="protein sequence ID" value="TCL62005.1"/>
    <property type="molecule type" value="Genomic_DNA"/>
</dbReference>
<dbReference type="Gene3D" id="1.10.3210.10">
    <property type="entry name" value="Hypothetical protein af1432"/>
    <property type="match status" value="1"/>
</dbReference>
<proteinExistence type="predicted"/>
<dbReference type="InterPro" id="IPR014408">
    <property type="entry name" value="dGMP_Pdiesterase_EAL/HD-GYP"/>
</dbReference>
<dbReference type="InterPro" id="IPR035919">
    <property type="entry name" value="EAL_sf"/>
</dbReference>
<dbReference type="Pfam" id="PF00563">
    <property type="entry name" value="EAL"/>
    <property type="match status" value="1"/>
</dbReference>
<dbReference type="PANTHER" id="PTHR33525">
    <property type="match status" value="1"/>
</dbReference>
<dbReference type="Proteomes" id="UP000295008">
    <property type="component" value="Unassembled WGS sequence"/>
</dbReference>
<sequence>MKFITEIRGIGSMDVFVARQPIFDRQLKVYGYELLFRSGLENFYTATDGDQATSTVIANSFLLIGIDSLVGKKRAFINFTRNLLLNETATILPKETAFIEILENVTPDPETIAACQRLKQLGYSLAMDDFVFKQEMTPLIELADLIKVDFLTTSVAERRDLVRRFCSKPLKFLAEKVESRAEFEEALDMGYAYFQGFFLSKPVIIAGKDVPGYKVNYLRVLHELGQSSPDFDRVESLIKQDISLTYKLLKFINSAAFGFRTRIQSVRQAVVLLGLKEAIKWLSLIAIRGLASDHPDELVVSSVFRARFAELLGPAVGLESRCSELFLMGLFSMIDVFLGRPMADILDELPITEEVKGALLGKAGVYGNVLQLVQAYEKGDWEQVLFRTDALRIRDAQLPELFQDALEQTKVFTAISAAHA</sequence>
<dbReference type="Gene3D" id="3.20.20.450">
    <property type="entry name" value="EAL domain"/>
    <property type="match status" value="1"/>
</dbReference>
<evidence type="ECO:0000313" key="3">
    <source>
        <dbReference type="Proteomes" id="UP000295008"/>
    </source>
</evidence>
<dbReference type="PIRSF" id="PIRSF003180">
    <property type="entry name" value="DiGMPpdiest_YuxH"/>
    <property type="match status" value="1"/>
</dbReference>
<dbReference type="AlphaFoldDB" id="A0A4R1R8L2"/>
<comment type="caution">
    <text evidence="2">The sequence shown here is derived from an EMBL/GenBank/DDBJ whole genome shotgun (WGS) entry which is preliminary data.</text>
</comment>